<dbReference type="InterPro" id="IPR029062">
    <property type="entry name" value="Class_I_gatase-like"/>
</dbReference>
<keyword evidence="3" id="KW-0472">Membrane</keyword>
<dbReference type="SMART" id="SM00342">
    <property type="entry name" value="HTH_ARAC"/>
    <property type="match status" value="1"/>
</dbReference>
<reference evidence="5" key="1">
    <citation type="submission" date="2022-12" db="EMBL/GenBank/DDBJ databases">
        <title>Marinomonas 15G1-11 sp. nov, isolated from marine algae.</title>
        <authorList>
            <person name="Butt M."/>
            <person name="Choi D.G."/>
            <person name="Kim J.M."/>
            <person name="Lee J.K."/>
            <person name="Baek J.H."/>
            <person name="Jeon C.O."/>
        </authorList>
    </citation>
    <scope>NUCLEOTIDE SEQUENCE</scope>
    <source>
        <strain evidence="5">15G1-11</strain>
    </source>
</reference>
<keyword evidence="3" id="KW-1133">Transmembrane helix</keyword>
<evidence type="ECO:0000259" key="4">
    <source>
        <dbReference type="PROSITE" id="PS01124"/>
    </source>
</evidence>
<accession>A0ABT4JRH0</accession>
<organism evidence="5 6">
    <name type="scientific">Marinomonas phaeophyticola</name>
    <dbReference type="NCBI Taxonomy" id="3004091"/>
    <lineage>
        <taxon>Bacteria</taxon>
        <taxon>Pseudomonadati</taxon>
        <taxon>Pseudomonadota</taxon>
        <taxon>Gammaproteobacteria</taxon>
        <taxon>Oceanospirillales</taxon>
        <taxon>Oceanospirillaceae</taxon>
        <taxon>Marinomonas</taxon>
    </lineage>
</organism>
<dbReference type="RefSeq" id="WP_269123214.1">
    <property type="nucleotide sequence ID" value="NZ_JAPUBN010000011.1"/>
</dbReference>
<evidence type="ECO:0000313" key="6">
    <source>
        <dbReference type="Proteomes" id="UP001149719"/>
    </source>
</evidence>
<dbReference type="EMBL" id="JAPUBN010000011">
    <property type="protein sequence ID" value="MCZ2720934.1"/>
    <property type="molecule type" value="Genomic_DNA"/>
</dbReference>
<feature type="transmembrane region" description="Helical" evidence="3">
    <location>
        <begin position="12"/>
        <end position="32"/>
    </location>
</feature>
<evidence type="ECO:0000313" key="5">
    <source>
        <dbReference type="EMBL" id="MCZ2720934.1"/>
    </source>
</evidence>
<dbReference type="PANTHER" id="PTHR43130">
    <property type="entry name" value="ARAC-FAMILY TRANSCRIPTIONAL REGULATOR"/>
    <property type="match status" value="1"/>
</dbReference>
<dbReference type="InterPro" id="IPR009057">
    <property type="entry name" value="Homeodomain-like_sf"/>
</dbReference>
<keyword evidence="1" id="KW-0805">Transcription regulation</keyword>
<dbReference type="Gene3D" id="1.10.10.60">
    <property type="entry name" value="Homeodomain-like"/>
    <property type="match status" value="2"/>
</dbReference>
<keyword evidence="6" id="KW-1185">Reference proteome</keyword>
<comment type="caution">
    <text evidence="5">The sequence shown here is derived from an EMBL/GenBank/DDBJ whole genome shotgun (WGS) entry which is preliminary data.</text>
</comment>
<keyword evidence="2" id="KW-0804">Transcription</keyword>
<gene>
    <name evidence="5" type="ORF">O1D97_04555</name>
</gene>
<dbReference type="Pfam" id="PF12833">
    <property type="entry name" value="HTH_18"/>
    <property type="match status" value="1"/>
</dbReference>
<dbReference type="CDD" id="cd03136">
    <property type="entry name" value="GATase1_AraC_ArgR_like"/>
    <property type="match status" value="1"/>
</dbReference>
<proteinExistence type="predicted"/>
<dbReference type="Pfam" id="PF01965">
    <property type="entry name" value="DJ-1_PfpI"/>
    <property type="match status" value="1"/>
</dbReference>
<evidence type="ECO:0000256" key="3">
    <source>
        <dbReference type="SAM" id="Phobius"/>
    </source>
</evidence>
<name>A0ABT4JRH0_9GAMM</name>
<feature type="domain" description="HTH araC/xylS-type" evidence="4">
    <location>
        <begin position="221"/>
        <end position="319"/>
    </location>
</feature>
<evidence type="ECO:0000256" key="2">
    <source>
        <dbReference type="ARBA" id="ARBA00023163"/>
    </source>
</evidence>
<keyword evidence="3" id="KW-0812">Transmembrane</keyword>
<dbReference type="PANTHER" id="PTHR43130:SF3">
    <property type="entry name" value="HTH-TYPE TRANSCRIPTIONAL REGULATOR RV1931C"/>
    <property type="match status" value="1"/>
</dbReference>
<evidence type="ECO:0000256" key="1">
    <source>
        <dbReference type="ARBA" id="ARBA00023015"/>
    </source>
</evidence>
<sequence length="322" mass="36487">MTLVADSSIEHFGFFLVPGFSMISLAAVVDPLRMANRISDKELYTWDFYCHHDETITASNGLPFSPSRKQNDIRDLDTLFVVAGIDAHQANDASLLSWLRSLKQQKINLGSTSTGSLLLAKAGILKNQRCTIHWENQDSLSEQFPDLQVTGELYEIDRDVMTCSGGLAGLDLMLQLISLKHGESLAKDVAEQCIHPAIRPAYDKQRMDLQLRHHAHHPRLLKALELMRSNIEEVLTCQEIGDLVGLSVRQMERLFKSFLSTTPANHYLQLRLERAHHLVLQSNLSMMQISTACGFSSTSYFSRCYRKQYHCSPREERLSTHT</sequence>
<dbReference type="InterPro" id="IPR018060">
    <property type="entry name" value="HTH_AraC"/>
</dbReference>
<dbReference type="PROSITE" id="PS01124">
    <property type="entry name" value="HTH_ARAC_FAMILY_2"/>
    <property type="match status" value="1"/>
</dbReference>
<dbReference type="SUPFAM" id="SSF46689">
    <property type="entry name" value="Homeodomain-like"/>
    <property type="match status" value="2"/>
</dbReference>
<protein>
    <submittedName>
        <fullName evidence="5">GlxA family transcriptional regulator</fullName>
    </submittedName>
</protein>
<dbReference type="Gene3D" id="3.40.50.880">
    <property type="match status" value="1"/>
</dbReference>
<dbReference type="SUPFAM" id="SSF52317">
    <property type="entry name" value="Class I glutamine amidotransferase-like"/>
    <property type="match status" value="1"/>
</dbReference>
<dbReference type="InterPro" id="IPR002818">
    <property type="entry name" value="DJ-1/PfpI"/>
</dbReference>
<dbReference type="InterPro" id="IPR052158">
    <property type="entry name" value="INH-QAR"/>
</dbReference>
<dbReference type="Proteomes" id="UP001149719">
    <property type="component" value="Unassembled WGS sequence"/>
</dbReference>